<evidence type="ECO:0000313" key="1">
    <source>
        <dbReference type="EMBL" id="CEK47793.1"/>
    </source>
</evidence>
<name>A0A0B6XV66_9EUPU</name>
<accession>A0A0B6XV66</accession>
<proteinExistence type="predicted"/>
<gene>
    <name evidence="1" type="primary">ORF2273</name>
</gene>
<feature type="non-terminal residue" evidence="1">
    <location>
        <position position="1"/>
    </location>
</feature>
<dbReference type="EMBL" id="HACG01000928">
    <property type="protein sequence ID" value="CEK47793.1"/>
    <property type="molecule type" value="Transcribed_RNA"/>
</dbReference>
<reference evidence="1" key="1">
    <citation type="submission" date="2014-12" db="EMBL/GenBank/DDBJ databases">
        <title>Insight into the proteome of Arion vulgaris.</title>
        <authorList>
            <person name="Aradska J."/>
            <person name="Bulat T."/>
            <person name="Smidak R."/>
            <person name="Sarate P."/>
            <person name="Gangsoo J."/>
            <person name="Sialana F."/>
            <person name="Bilban M."/>
            <person name="Lubec G."/>
        </authorList>
    </citation>
    <scope>NUCLEOTIDE SEQUENCE</scope>
    <source>
        <tissue evidence="1">Skin</tissue>
    </source>
</reference>
<dbReference type="AlphaFoldDB" id="A0A0B6XV66"/>
<organism evidence="1">
    <name type="scientific">Arion vulgaris</name>
    <dbReference type="NCBI Taxonomy" id="1028688"/>
    <lineage>
        <taxon>Eukaryota</taxon>
        <taxon>Metazoa</taxon>
        <taxon>Spiralia</taxon>
        <taxon>Lophotrochozoa</taxon>
        <taxon>Mollusca</taxon>
        <taxon>Gastropoda</taxon>
        <taxon>Heterobranchia</taxon>
        <taxon>Euthyneura</taxon>
        <taxon>Panpulmonata</taxon>
        <taxon>Eupulmonata</taxon>
        <taxon>Stylommatophora</taxon>
        <taxon>Helicina</taxon>
        <taxon>Arionoidea</taxon>
        <taxon>Arionidae</taxon>
        <taxon>Arion</taxon>
    </lineage>
</organism>
<sequence>APLAAPATHWRDSMYDIGHITHSVLLVKELTNISSSNIPHGIKTNFQFYFHRYDSRTCSLAGIATTSD</sequence>
<protein>
    <submittedName>
        <fullName evidence="1">Uncharacterized protein</fullName>
    </submittedName>
</protein>